<evidence type="ECO:0000256" key="4">
    <source>
        <dbReference type="ARBA" id="ARBA00022630"/>
    </source>
</evidence>
<keyword evidence="15" id="KW-1185">Reference proteome</keyword>
<evidence type="ECO:0000256" key="10">
    <source>
        <dbReference type="ARBA" id="ARBA00048205"/>
    </source>
</evidence>
<keyword evidence="3" id="KW-0820">tRNA-binding</keyword>
<dbReference type="EC" id="1.3.1.-" evidence="12"/>
<evidence type="ECO:0000256" key="6">
    <source>
        <dbReference type="ARBA" id="ARBA00022694"/>
    </source>
</evidence>
<dbReference type="NCBIfam" id="TIGR00737">
    <property type="entry name" value="nifR3_yhdG"/>
    <property type="match status" value="1"/>
</dbReference>
<accession>A0ABT3X535</accession>
<reference evidence="14 15" key="1">
    <citation type="submission" date="2022-11" db="EMBL/GenBank/DDBJ databases">
        <title>Study of microbial diversity in lake waters.</title>
        <authorList>
            <person name="Zhang J."/>
        </authorList>
    </citation>
    <scope>NUCLEOTIDE SEQUENCE [LARGE SCALE GENOMIC DNA]</scope>
    <source>
        <strain evidence="14 15">DT12</strain>
    </source>
</reference>
<evidence type="ECO:0000256" key="12">
    <source>
        <dbReference type="PIRNR" id="PIRNR006621"/>
    </source>
</evidence>
<comment type="similarity">
    <text evidence="12">Belongs to the dus family.</text>
</comment>
<comment type="function">
    <text evidence="2 12">Catalyzes the synthesis of 5,6-dihydrouridine (D), a modified base found in the D-loop of most tRNAs, via the reduction of the C5-C6 double bond in target uridines.</text>
</comment>
<evidence type="ECO:0000256" key="5">
    <source>
        <dbReference type="ARBA" id="ARBA00022643"/>
    </source>
</evidence>
<name>A0ABT3X535_9BACL</name>
<dbReference type="Proteomes" id="UP001208017">
    <property type="component" value="Unassembled WGS sequence"/>
</dbReference>
<feature type="domain" description="DUS-like FMN-binding" evidence="13">
    <location>
        <begin position="27"/>
        <end position="329"/>
    </location>
</feature>
<dbReference type="InterPro" id="IPR013785">
    <property type="entry name" value="Aldolase_TIM"/>
</dbReference>
<dbReference type="PANTHER" id="PTHR45846">
    <property type="entry name" value="TRNA-DIHYDROURIDINE(47) SYNTHASE [NAD(P)(+)]-LIKE"/>
    <property type="match status" value="1"/>
</dbReference>
<evidence type="ECO:0000313" key="14">
    <source>
        <dbReference type="EMBL" id="MCX7572013.1"/>
    </source>
</evidence>
<dbReference type="Pfam" id="PF01207">
    <property type="entry name" value="Dus"/>
    <property type="match status" value="1"/>
</dbReference>
<dbReference type="PANTHER" id="PTHR45846:SF1">
    <property type="entry name" value="TRNA-DIHYDROURIDINE(47) SYNTHASE [NAD(P)(+)]-LIKE"/>
    <property type="match status" value="1"/>
</dbReference>
<dbReference type="InterPro" id="IPR035587">
    <property type="entry name" value="DUS-like_FMN-bd"/>
</dbReference>
<evidence type="ECO:0000256" key="8">
    <source>
        <dbReference type="ARBA" id="ARBA00022884"/>
    </source>
</evidence>
<dbReference type="RefSeq" id="WP_267153256.1">
    <property type="nucleotide sequence ID" value="NZ_JAPMLT010000014.1"/>
</dbReference>
<comment type="catalytic activity">
    <reaction evidence="11">
        <text>a 5,6-dihydrouridine in tRNA + NAD(+) = a uridine in tRNA + NADH + H(+)</text>
        <dbReference type="Rhea" id="RHEA:54452"/>
        <dbReference type="Rhea" id="RHEA-COMP:13339"/>
        <dbReference type="Rhea" id="RHEA-COMP:13887"/>
        <dbReference type="ChEBI" id="CHEBI:15378"/>
        <dbReference type="ChEBI" id="CHEBI:57540"/>
        <dbReference type="ChEBI" id="CHEBI:57945"/>
        <dbReference type="ChEBI" id="CHEBI:65315"/>
        <dbReference type="ChEBI" id="CHEBI:74443"/>
    </reaction>
</comment>
<dbReference type="PIRSF" id="PIRSF006621">
    <property type="entry name" value="Dus"/>
    <property type="match status" value="1"/>
</dbReference>
<dbReference type="InterPro" id="IPR018517">
    <property type="entry name" value="tRNA_hU_synthase_CS"/>
</dbReference>
<dbReference type="InterPro" id="IPR024036">
    <property type="entry name" value="tRNA-dHydroUridine_Synthase_C"/>
</dbReference>
<keyword evidence="9 12" id="KW-0560">Oxidoreductase</keyword>
<sequence length="344" mass="37649">MTQEMKKETTFDKKLMIGHVELENNVILAPMAGVCNPSFRVLAKEMGAGLVCAEMVATKALQHGNQKTRSMLTILEEERPVSMQLVGCDEESMKIAAELVANTDAAIVDINMGCPATKVHKAGSGAALARDPEKAYKIIEAVVKAVPHKPVTVKFRKGWDDDNINAIDVARAAEAAGAKSVAVHGRTAKQMYTGQADWDIIRQVKEAVNIRVIGNGDITSPQKAVEMLRLTGADGVMIGRGSLGNPWIFQQVAHYIKTGEELPAPTAMDRIQVCLRHLDLLVAEKGDFVGVREMRKHAAWYTKGLRDSNAFRDEINLIETPDAMRSALNRYLETILKHEAAVIV</sequence>
<keyword evidence="5 12" id="KW-0288">FMN</keyword>
<dbReference type="PROSITE" id="PS01136">
    <property type="entry name" value="UPF0034"/>
    <property type="match status" value="1"/>
</dbReference>
<keyword evidence="6 12" id="KW-0819">tRNA processing</keyword>
<evidence type="ECO:0000256" key="7">
    <source>
        <dbReference type="ARBA" id="ARBA00022857"/>
    </source>
</evidence>
<comment type="cofactor">
    <cofactor evidence="1 12">
        <name>FMN</name>
        <dbReference type="ChEBI" id="CHEBI:58210"/>
    </cofactor>
</comment>
<protein>
    <recommendedName>
        <fullName evidence="12">tRNA-dihydrouridine synthase</fullName>
        <ecNumber evidence="12">1.3.1.-</ecNumber>
    </recommendedName>
</protein>
<evidence type="ECO:0000256" key="3">
    <source>
        <dbReference type="ARBA" id="ARBA00022555"/>
    </source>
</evidence>
<dbReference type="Gene3D" id="1.10.1200.80">
    <property type="entry name" value="Putative flavin oxidoreducatase, domain 2"/>
    <property type="match status" value="1"/>
</dbReference>
<keyword evidence="8" id="KW-0694">RNA-binding</keyword>
<dbReference type="EMBL" id="JAPMLT010000014">
    <property type="protein sequence ID" value="MCX7572013.1"/>
    <property type="molecule type" value="Genomic_DNA"/>
</dbReference>
<comment type="catalytic activity">
    <reaction evidence="10">
        <text>a 5,6-dihydrouridine in tRNA + NADP(+) = a uridine in tRNA + NADPH + H(+)</text>
        <dbReference type="Rhea" id="RHEA:23624"/>
        <dbReference type="Rhea" id="RHEA-COMP:13339"/>
        <dbReference type="Rhea" id="RHEA-COMP:13887"/>
        <dbReference type="ChEBI" id="CHEBI:15378"/>
        <dbReference type="ChEBI" id="CHEBI:57783"/>
        <dbReference type="ChEBI" id="CHEBI:58349"/>
        <dbReference type="ChEBI" id="CHEBI:65315"/>
        <dbReference type="ChEBI" id="CHEBI:74443"/>
    </reaction>
</comment>
<comment type="caution">
    <text evidence="14">The sequence shown here is derived from an EMBL/GenBank/DDBJ whole genome shotgun (WGS) entry which is preliminary data.</text>
</comment>
<dbReference type="SUPFAM" id="SSF51395">
    <property type="entry name" value="FMN-linked oxidoreductases"/>
    <property type="match status" value="1"/>
</dbReference>
<dbReference type="CDD" id="cd02801">
    <property type="entry name" value="DUS_like_FMN"/>
    <property type="match status" value="1"/>
</dbReference>
<dbReference type="InterPro" id="IPR001269">
    <property type="entry name" value="DUS_fam"/>
</dbReference>
<proteinExistence type="inferred from homology"/>
<dbReference type="Gene3D" id="3.20.20.70">
    <property type="entry name" value="Aldolase class I"/>
    <property type="match status" value="1"/>
</dbReference>
<keyword evidence="7" id="KW-0521">NADP</keyword>
<evidence type="ECO:0000259" key="13">
    <source>
        <dbReference type="Pfam" id="PF01207"/>
    </source>
</evidence>
<organism evidence="14 15">
    <name type="scientific">Tumebacillus lacus</name>
    <dbReference type="NCBI Taxonomy" id="2995335"/>
    <lineage>
        <taxon>Bacteria</taxon>
        <taxon>Bacillati</taxon>
        <taxon>Bacillota</taxon>
        <taxon>Bacilli</taxon>
        <taxon>Bacillales</taxon>
        <taxon>Alicyclobacillaceae</taxon>
        <taxon>Tumebacillus</taxon>
    </lineage>
</organism>
<dbReference type="GO" id="GO:0016491">
    <property type="term" value="F:oxidoreductase activity"/>
    <property type="evidence" value="ECO:0007669"/>
    <property type="project" value="UniProtKB-KW"/>
</dbReference>
<evidence type="ECO:0000256" key="2">
    <source>
        <dbReference type="ARBA" id="ARBA00002790"/>
    </source>
</evidence>
<evidence type="ECO:0000256" key="9">
    <source>
        <dbReference type="ARBA" id="ARBA00023002"/>
    </source>
</evidence>
<gene>
    <name evidence="14" type="primary">dusB</name>
    <name evidence="14" type="ORF">OS242_18910</name>
</gene>
<dbReference type="InterPro" id="IPR004652">
    <property type="entry name" value="DusB-like"/>
</dbReference>
<evidence type="ECO:0000256" key="11">
    <source>
        <dbReference type="ARBA" id="ARBA00048802"/>
    </source>
</evidence>
<evidence type="ECO:0000313" key="15">
    <source>
        <dbReference type="Proteomes" id="UP001208017"/>
    </source>
</evidence>
<keyword evidence="4 12" id="KW-0285">Flavoprotein</keyword>
<evidence type="ECO:0000256" key="1">
    <source>
        <dbReference type="ARBA" id="ARBA00001917"/>
    </source>
</evidence>